<name>A0A1E3A1S0_9FIRM</name>
<organism evidence="2 3">
    <name type="scientific">Eisenbergiella tayi</name>
    <dbReference type="NCBI Taxonomy" id="1432052"/>
    <lineage>
        <taxon>Bacteria</taxon>
        <taxon>Bacillati</taxon>
        <taxon>Bacillota</taxon>
        <taxon>Clostridia</taxon>
        <taxon>Lachnospirales</taxon>
        <taxon>Lachnospiraceae</taxon>
        <taxon>Eisenbergiella</taxon>
    </lineage>
</organism>
<dbReference type="AlphaFoldDB" id="A0A1E3A1S0"/>
<dbReference type="EMBL" id="MCGI01000009">
    <property type="protein sequence ID" value="ODM02698.1"/>
    <property type="molecule type" value="Genomic_DNA"/>
</dbReference>
<dbReference type="PATRIC" id="fig|1432052.3.peg.6903"/>
<evidence type="ECO:0000313" key="2">
    <source>
        <dbReference type="EMBL" id="ODM02698.1"/>
    </source>
</evidence>
<protein>
    <submittedName>
        <fullName evidence="2">Uncharacterized protein</fullName>
    </submittedName>
</protein>
<comment type="caution">
    <text evidence="2">The sequence shown here is derived from an EMBL/GenBank/DDBJ whole genome shotgun (WGS) entry which is preliminary data.</text>
</comment>
<accession>A0A1E3A1S0</accession>
<feature type="region of interest" description="Disordered" evidence="1">
    <location>
        <begin position="275"/>
        <end position="314"/>
    </location>
</feature>
<reference evidence="2 3" key="1">
    <citation type="submission" date="2016-07" db="EMBL/GenBank/DDBJ databases">
        <title>Characterization of isolates of Eisenbergiella tayi derived from blood cultures, using whole genome sequencing.</title>
        <authorList>
            <person name="Burdz T."/>
            <person name="Wiebe D."/>
            <person name="Huynh C."/>
            <person name="Bernard K."/>
        </authorList>
    </citation>
    <scope>NUCLEOTIDE SEQUENCE [LARGE SCALE GENOMIC DNA]</scope>
    <source>
        <strain evidence="2 3">NML 120489</strain>
    </source>
</reference>
<gene>
    <name evidence="2" type="ORF">BEH84_06253</name>
</gene>
<proteinExistence type="predicted"/>
<evidence type="ECO:0000256" key="1">
    <source>
        <dbReference type="SAM" id="MobiDB-lite"/>
    </source>
</evidence>
<dbReference type="Proteomes" id="UP000095003">
    <property type="component" value="Unassembled WGS sequence"/>
</dbReference>
<sequence length="314" mass="36420">MNKFENVDVLAALEQIMRQNTAFYQNDFEIDKDMLRKAAASDKAEDKTLLWMSRPSGTYCFRERDVFLKDTWQYNTWKFNGEQTRDHVLAYAVELTGKVGGKIRGTLYELDYQQHFRHVIAEAVKADNLILHYEKGDKEQPAAQYFNGSPDPKLGAFLRYEAKPNEPENLREVLRQEQRSREPLAPGDFKSHVAVLRNGRIMREARRIVAGLKELSAPNSPNKTHFMVELSPYFVQIASSKDTDRLFSMLPYKSLCFTGMRDRHGLYAVIHKDENREKEVRRPRASIRRQLSETKQASAPKKAPPHTKKNELEV</sequence>
<evidence type="ECO:0000313" key="3">
    <source>
        <dbReference type="Proteomes" id="UP000095003"/>
    </source>
</evidence>